<dbReference type="AlphaFoldDB" id="A0A6A4R7X2"/>
<proteinExistence type="predicted"/>
<dbReference type="EMBL" id="WSFO01000013">
    <property type="protein sequence ID" value="KAE9627378.1"/>
    <property type="molecule type" value="Genomic_DNA"/>
</dbReference>
<evidence type="ECO:0000313" key="3">
    <source>
        <dbReference type="Proteomes" id="UP000441586"/>
    </source>
</evidence>
<name>A0A6A4R7X2_9RHOB</name>
<gene>
    <name evidence="2" type="ORF">GP644_19625</name>
</gene>
<organism evidence="2 3">
    <name type="scientific">Parasedimentitalea maritima</name>
    <dbReference type="NCBI Taxonomy" id="2578117"/>
    <lineage>
        <taxon>Bacteria</taxon>
        <taxon>Pseudomonadati</taxon>
        <taxon>Pseudomonadota</taxon>
        <taxon>Alphaproteobacteria</taxon>
        <taxon>Rhodobacterales</taxon>
        <taxon>Paracoccaceae</taxon>
        <taxon>Parasedimentitalea</taxon>
    </lineage>
</organism>
<dbReference type="Proteomes" id="UP000441586">
    <property type="component" value="Unassembled WGS sequence"/>
</dbReference>
<accession>A0A6A4R7X2</accession>
<evidence type="ECO:0000256" key="1">
    <source>
        <dbReference type="SAM" id="MobiDB-lite"/>
    </source>
</evidence>
<feature type="region of interest" description="Disordered" evidence="1">
    <location>
        <begin position="1"/>
        <end position="90"/>
    </location>
</feature>
<feature type="compositionally biased region" description="Low complexity" evidence="1">
    <location>
        <begin position="39"/>
        <end position="71"/>
    </location>
</feature>
<evidence type="ECO:0000313" key="2">
    <source>
        <dbReference type="EMBL" id="KAE9627378.1"/>
    </source>
</evidence>
<reference evidence="2 3" key="1">
    <citation type="submission" date="2019-12" db="EMBL/GenBank/DDBJ databases">
        <authorList>
            <person name="Zhang Y.-J."/>
        </authorList>
    </citation>
    <scope>NUCLEOTIDE SEQUENCE [LARGE SCALE GENOMIC DNA]</scope>
    <source>
        <strain evidence="2 3">H18S-6</strain>
    </source>
</reference>
<protein>
    <submittedName>
        <fullName evidence="2">Uncharacterized protein</fullName>
    </submittedName>
</protein>
<sequence length="122" mass="12204">MNSVSSVGGLSNALNSTTNSKQPGPPDHAKAWGWRAKQAAAAEETQAAQTATVTDATATTETPDAVTPATAMDETSQDAAATLPPPDEADMGSVIAGLIAGSSETTTVDASAEYNVVQTLLG</sequence>
<feature type="compositionally biased region" description="Polar residues" evidence="1">
    <location>
        <begin position="1"/>
        <end position="22"/>
    </location>
</feature>
<comment type="caution">
    <text evidence="2">The sequence shown here is derived from an EMBL/GenBank/DDBJ whole genome shotgun (WGS) entry which is preliminary data.</text>
</comment>
<dbReference type="RefSeq" id="WP_158981204.1">
    <property type="nucleotide sequence ID" value="NZ_WSFO01000013.1"/>
</dbReference>